<dbReference type="Proteomes" id="UP001396334">
    <property type="component" value="Unassembled WGS sequence"/>
</dbReference>
<proteinExistence type="predicted"/>
<evidence type="ECO:0000313" key="1">
    <source>
        <dbReference type="EMBL" id="KAK8985831.1"/>
    </source>
</evidence>
<dbReference type="EMBL" id="JBBPBN010000067">
    <property type="protein sequence ID" value="KAK8985831.1"/>
    <property type="molecule type" value="Genomic_DNA"/>
</dbReference>
<name>A0ABR2PC44_9ROSI</name>
<accession>A0ABR2PC44</accession>
<protein>
    <submittedName>
        <fullName evidence="1">Uncharacterized protein</fullName>
    </submittedName>
</protein>
<organism evidence="1 2">
    <name type="scientific">Hibiscus sabdariffa</name>
    <name type="common">roselle</name>
    <dbReference type="NCBI Taxonomy" id="183260"/>
    <lineage>
        <taxon>Eukaryota</taxon>
        <taxon>Viridiplantae</taxon>
        <taxon>Streptophyta</taxon>
        <taxon>Embryophyta</taxon>
        <taxon>Tracheophyta</taxon>
        <taxon>Spermatophyta</taxon>
        <taxon>Magnoliopsida</taxon>
        <taxon>eudicotyledons</taxon>
        <taxon>Gunneridae</taxon>
        <taxon>Pentapetalae</taxon>
        <taxon>rosids</taxon>
        <taxon>malvids</taxon>
        <taxon>Malvales</taxon>
        <taxon>Malvaceae</taxon>
        <taxon>Malvoideae</taxon>
        <taxon>Hibiscus</taxon>
    </lineage>
</organism>
<keyword evidence="2" id="KW-1185">Reference proteome</keyword>
<gene>
    <name evidence="1" type="ORF">V6N11_047324</name>
</gene>
<evidence type="ECO:0000313" key="2">
    <source>
        <dbReference type="Proteomes" id="UP001396334"/>
    </source>
</evidence>
<sequence>MQPSSLGLSCTWIGLVTKGQIGVGEAAARGGEFKEGSWVEQGGALEGCAGCRMVGRLVVKVRAKTDD</sequence>
<comment type="caution">
    <text evidence="1">The sequence shown here is derived from an EMBL/GenBank/DDBJ whole genome shotgun (WGS) entry which is preliminary data.</text>
</comment>
<reference evidence="1 2" key="1">
    <citation type="journal article" date="2024" name="G3 (Bethesda)">
        <title>Genome assembly of Hibiscus sabdariffa L. provides insights into metabolisms of medicinal natural products.</title>
        <authorList>
            <person name="Kim T."/>
        </authorList>
    </citation>
    <scope>NUCLEOTIDE SEQUENCE [LARGE SCALE GENOMIC DNA]</scope>
    <source>
        <strain evidence="1">TK-2024</strain>
        <tissue evidence="1">Old leaves</tissue>
    </source>
</reference>